<name>A0A926DXJ1_9FIRM</name>
<evidence type="ECO:0000256" key="7">
    <source>
        <dbReference type="ARBA" id="ARBA00023002"/>
    </source>
</evidence>
<evidence type="ECO:0000256" key="3">
    <source>
        <dbReference type="ARBA" id="ARBA00005854"/>
    </source>
</evidence>
<dbReference type="InterPro" id="IPR002912">
    <property type="entry name" value="ACT_dom"/>
</dbReference>
<dbReference type="AlphaFoldDB" id="A0A926DXJ1"/>
<dbReference type="Gene3D" id="3.30.70.260">
    <property type="match status" value="1"/>
</dbReference>
<keyword evidence="8" id="KW-0520">NAD</keyword>
<dbReference type="EC" id="1.1.1.399" evidence="4"/>
<dbReference type="PROSITE" id="PS51671">
    <property type="entry name" value="ACT"/>
    <property type="match status" value="1"/>
</dbReference>
<evidence type="ECO:0000256" key="4">
    <source>
        <dbReference type="ARBA" id="ARBA00013001"/>
    </source>
</evidence>
<dbReference type="SUPFAM" id="SSF51735">
    <property type="entry name" value="NAD(P)-binding Rossmann-fold domains"/>
    <property type="match status" value="1"/>
</dbReference>
<organism evidence="14 15">
    <name type="scientific">Bianquea renquensis</name>
    <dbReference type="NCBI Taxonomy" id="2763661"/>
    <lineage>
        <taxon>Bacteria</taxon>
        <taxon>Bacillati</taxon>
        <taxon>Bacillota</taxon>
        <taxon>Clostridia</taxon>
        <taxon>Eubacteriales</taxon>
        <taxon>Bianqueaceae</taxon>
        <taxon>Bianquea</taxon>
    </lineage>
</organism>
<evidence type="ECO:0000256" key="11">
    <source>
        <dbReference type="ARBA" id="ARBA00048731"/>
    </source>
</evidence>
<dbReference type="GO" id="GO:0004617">
    <property type="term" value="F:phosphoglycerate dehydrogenase activity"/>
    <property type="evidence" value="ECO:0007669"/>
    <property type="project" value="UniProtKB-EC"/>
</dbReference>
<proteinExistence type="inferred from homology"/>
<comment type="catalytic activity">
    <reaction evidence="11">
        <text>(2R)-3-phosphoglycerate + NAD(+) = 3-phosphooxypyruvate + NADH + H(+)</text>
        <dbReference type="Rhea" id="RHEA:12641"/>
        <dbReference type="ChEBI" id="CHEBI:15378"/>
        <dbReference type="ChEBI" id="CHEBI:18110"/>
        <dbReference type="ChEBI" id="CHEBI:57540"/>
        <dbReference type="ChEBI" id="CHEBI:57945"/>
        <dbReference type="ChEBI" id="CHEBI:58272"/>
        <dbReference type="EC" id="1.1.1.95"/>
    </reaction>
</comment>
<dbReference type="InterPro" id="IPR045865">
    <property type="entry name" value="ACT-like_dom_sf"/>
</dbReference>
<dbReference type="PANTHER" id="PTHR42938">
    <property type="entry name" value="FORMATE DEHYDROGENASE 1"/>
    <property type="match status" value="1"/>
</dbReference>
<dbReference type="EMBL" id="JACRSQ010000042">
    <property type="protein sequence ID" value="MBC8545040.1"/>
    <property type="molecule type" value="Genomic_DNA"/>
</dbReference>
<dbReference type="Pfam" id="PF00389">
    <property type="entry name" value="2-Hacid_dh"/>
    <property type="match status" value="1"/>
</dbReference>
<comment type="similarity">
    <text evidence="3 12">Belongs to the D-isomer specific 2-hydroxyacid dehydrogenase family.</text>
</comment>
<dbReference type="Proteomes" id="UP000657006">
    <property type="component" value="Unassembled WGS sequence"/>
</dbReference>
<dbReference type="InterPro" id="IPR029752">
    <property type="entry name" value="D-isomer_DH_CS1"/>
</dbReference>
<evidence type="ECO:0000313" key="14">
    <source>
        <dbReference type="EMBL" id="MBC8545040.1"/>
    </source>
</evidence>
<sequence>MKIKLLNKISPVGLNVFDETYETSDAIENPDAIMVRSAKMHDLPRNPELLAIARAGAGVNNIPVDACSEEGIVVFNTPGANANAVKEMVLTGMLLASRDVIGGVEYVRGLEGQDGVAKLVEANKSNFAGTEIQGKTLAVIGLGAIGVLVANAAHSLGMDVIGYDPYVSVNAAWKLSRSIEHGDSLASILPQADFVTIHVPLNDETKGYINQDVFAMMKKGVKLMNFSRGEIVDEEALLKAIEEGIVDKYVTDFPNEKMVNQRNVIAIPHLGASTEESEENCAVMAAQQIRDYLENGNIVNSVNFPACDMGVLKLPCRVLIMHRNVPKIVSQLTQLIARENLNISDMNNRSRKDLAYTMLDLDSKADAATLDAMRAVEGVIRVRVIYK</sequence>
<evidence type="ECO:0000256" key="5">
    <source>
        <dbReference type="ARBA" id="ARBA00013143"/>
    </source>
</evidence>
<evidence type="ECO:0000256" key="12">
    <source>
        <dbReference type="RuleBase" id="RU003719"/>
    </source>
</evidence>
<evidence type="ECO:0000256" key="1">
    <source>
        <dbReference type="ARBA" id="ARBA00003800"/>
    </source>
</evidence>
<dbReference type="FunFam" id="3.40.50.720:FF:000584">
    <property type="entry name" value="D-3-phosphoglycerate dehydrogenase"/>
    <property type="match status" value="1"/>
</dbReference>
<dbReference type="Gene3D" id="3.40.50.720">
    <property type="entry name" value="NAD(P)-binding Rossmann-like Domain"/>
    <property type="match status" value="2"/>
</dbReference>
<evidence type="ECO:0000313" key="15">
    <source>
        <dbReference type="Proteomes" id="UP000657006"/>
    </source>
</evidence>
<dbReference type="RefSeq" id="WP_177714117.1">
    <property type="nucleotide sequence ID" value="NZ_JACRSQ010000042.1"/>
</dbReference>
<dbReference type="CDD" id="cd04901">
    <property type="entry name" value="ACT_3PGDH"/>
    <property type="match status" value="1"/>
</dbReference>
<comment type="caution">
    <text evidence="14">The sequence shown here is derived from an EMBL/GenBank/DDBJ whole genome shotgun (WGS) entry which is preliminary data.</text>
</comment>
<dbReference type="PROSITE" id="PS00065">
    <property type="entry name" value="D_2_HYDROXYACID_DH_1"/>
    <property type="match status" value="1"/>
</dbReference>
<gene>
    <name evidence="14" type="ORF">H8730_15975</name>
</gene>
<reference evidence="14" key="1">
    <citation type="submission" date="2020-08" db="EMBL/GenBank/DDBJ databases">
        <title>Genome public.</title>
        <authorList>
            <person name="Liu C."/>
            <person name="Sun Q."/>
        </authorList>
    </citation>
    <scope>NUCLEOTIDE SEQUENCE</scope>
    <source>
        <strain evidence="14">NSJ-32</strain>
    </source>
</reference>
<feature type="domain" description="ACT" evidence="13">
    <location>
        <begin position="317"/>
        <end position="387"/>
    </location>
</feature>
<evidence type="ECO:0000256" key="10">
    <source>
        <dbReference type="ARBA" id="ARBA00048126"/>
    </source>
</evidence>
<protein>
    <recommendedName>
        <fullName evidence="6">D-3-phosphoglycerate dehydrogenase</fullName>
        <ecNumber evidence="4">1.1.1.399</ecNumber>
        <ecNumber evidence="5">1.1.1.95</ecNumber>
    </recommendedName>
    <alternativeName>
        <fullName evidence="9">2-oxoglutarate reductase</fullName>
    </alternativeName>
</protein>
<keyword evidence="15" id="KW-1185">Reference proteome</keyword>
<dbReference type="PANTHER" id="PTHR42938:SF47">
    <property type="entry name" value="HYDROXYPYRUVATE REDUCTASE"/>
    <property type="match status" value="1"/>
</dbReference>
<evidence type="ECO:0000256" key="9">
    <source>
        <dbReference type="ARBA" id="ARBA00030455"/>
    </source>
</evidence>
<comment type="pathway">
    <text evidence="2">Amino-acid biosynthesis; L-serine biosynthesis; L-serine from 3-phospho-D-glycerate: step 1/3.</text>
</comment>
<dbReference type="SUPFAM" id="SSF55021">
    <property type="entry name" value="ACT-like"/>
    <property type="match status" value="1"/>
</dbReference>
<comment type="function">
    <text evidence="1">Catalyzes the reversible oxidation of 3-phospho-D-glycerate to 3-phosphonooxypyruvate, the first step of the phosphorylated L-serine biosynthesis pathway. Also catalyzes the reversible oxidation of 2-hydroxyglutarate to 2-oxoglutarate.</text>
</comment>
<accession>A0A926DXJ1</accession>
<evidence type="ECO:0000256" key="6">
    <source>
        <dbReference type="ARBA" id="ARBA00021582"/>
    </source>
</evidence>
<evidence type="ECO:0000259" key="13">
    <source>
        <dbReference type="PROSITE" id="PS51671"/>
    </source>
</evidence>
<dbReference type="CDD" id="cd12174">
    <property type="entry name" value="PGDH_like_3"/>
    <property type="match status" value="1"/>
</dbReference>
<dbReference type="GO" id="GO:0051287">
    <property type="term" value="F:NAD binding"/>
    <property type="evidence" value="ECO:0007669"/>
    <property type="project" value="InterPro"/>
</dbReference>
<comment type="catalytic activity">
    <reaction evidence="10">
        <text>(R)-2-hydroxyglutarate + NAD(+) = 2-oxoglutarate + NADH + H(+)</text>
        <dbReference type="Rhea" id="RHEA:49612"/>
        <dbReference type="ChEBI" id="CHEBI:15378"/>
        <dbReference type="ChEBI" id="CHEBI:15801"/>
        <dbReference type="ChEBI" id="CHEBI:16810"/>
        <dbReference type="ChEBI" id="CHEBI:57540"/>
        <dbReference type="ChEBI" id="CHEBI:57945"/>
        <dbReference type="EC" id="1.1.1.399"/>
    </reaction>
</comment>
<keyword evidence="7 12" id="KW-0560">Oxidoreductase</keyword>
<dbReference type="InterPro" id="IPR006140">
    <property type="entry name" value="D-isomer_DH_NAD-bd"/>
</dbReference>
<dbReference type="SUPFAM" id="SSF52283">
    <property type="entry name" value="Formate/glycerate dehydrogenase catalytic domain-like"/>
    <property type="match status" value="1"/>
</dbReference>
<dbReference type="InterPro" id="IPR036291">
    <property type="entry name" value="NAD(P)-bd_dom_sf"/>
</dbReference>
<dbReference type="InterPro" id="IPR006139">
    <property type="entry name" value="D-isomer_2_OHA_DH_cat_dom"/>
</dbReference>
<dbReference type="Pfam" id="PF02826">
    <property type="entry name" value="2-Hacid_dh_C"/>
    <property type="match status" value="1"/>
</dbReference>
<evidence type="ECO:0000256" key="2">
    <source>
        <dbReference type="ARBA" id="ARBA00005216"/>
    </source>
</evidence>
<dbReference type="EC" id="1.1.1.95" evidence="5"/>
<evidence type="ECO:0000256" key="8">
    <source>
        <dbReference type="ARBA" id="ARBA00023027"/>
    </source>
</evidence>